<evidence type="ECO:0000313" key="2">
    <source>
        <dbReference type="EMBL" id="POW08474.1"/>
    </source>
</evidence>
<dbReference type="VEuPathDB" id="FungiDB:PSHT_09638"/>
<comment type="caution">
    <text evidence="2">The sequence shown here is derived from an EMBL/GenBank/DDBJ whole genome shotgun (WGS) entry which is preliminary data.</text>
</comment>
<evidence type="ECO:0000313" key="3">
    <source>
        <dbReference type="Proteomes" id="UP000239156"/>
    </source>
</evidence>
<organism evidence="2 3">
    <name type="scientific">Puccinia striiformis</name>
    <dbReference type="NCBI Taxonomy" id="27350"/>
    <lineage>
        <taxon>Eukaryota</taxon>
        <taxon>Fungi</taxon>
        <taxon>Dikarya</taxon>
        <taxon>Basidiomycota</taxon>
        <taxon>Pucciniomycotina</taxon>
        <taxon>Pucciniomycetes</taxon>
        <taxon>Pucciniales</taxon>
        <taxon>Pucciniaceae</taxon>
        <taxon>Puccinia</taxon>
    </lineage>
</organism>
<dbReference type="EMBL" id="PKSL01000064">
    <property type="protein sequence ID" value="POW08474.1"/>
    <property type="molecule type" value="Genomic_DNA"/>
</dbReference>
<protein>
    <submittedName>
        <fullName evidence="2">Uncharacterized protein</fullName>
    </submittedName>
</protein>
<proteinExistence type="predicted"/>
<dbReference type="VEuPathDB" id="FungiDB:PSTT_07534"/>
<sequence length="98" mass="10599">MKAESGLTRDISEASCSSTHIQSSGTVSSVSPTENHKRRAGFQVSEPNEVENRSSHAELSSVDNWNSIGVLINADEDSRRECDLDLCLGAEKHGHSIC</sequence>
<feature type="region of interest" description="Disordered" evidence="1">
    <location>
        <begin position="1"/>
        <end position="58"/>
    </location>
</feature>
<dbReference type="AlphaFoldDB" id="A0A2S4VG16"/>
<feature type="compositionally biased region" description="Polar residues" evidence="1">
    <location>
        <begin position="14"/>
        <end position="33"/>
    </location>
</feature>
<gene>
    <name evidence="2" type="ORF">PSTT_07534</name>
</gene>
<dbReference type="Proteomes" id="UP000239156">
    <property type="component" value="Unassembled WGS sequence"/>
</dbReference>
<keyword evidence="3" id="KW-1185">Reference proteome</keyword>
<reference evidence="2" key="1">
    <citation type="submission" date="2017-12" db="EMBL/GenBank/DDBJ databases">
        <title>Gene loss provides genomic basis for host adaptation in cereal stripe rust fungi.</title>
        <authorList>
            <person name="Xia C."/>
        </authorList>
    </citation>
    <scope>NUCLEOTIDE SEQUENCE [LARGE SCALE GENOMIC DNA]</scope>
    <source>
        <strain evidence="2">93-210</strain>
    </source>
</reference>
<accession>A0A2S4VG16</accession>
<evidence type="ECO:0000256" key="1">
    <source>
        <dbReference type="SAM" id="MobiDB-lite"/>
    </source>
</evidence>
<name>A0A2S4VG16_9BASI</name>